<feature type="domain" description="KAP NTPase" evidence="1">
    <location>
        <begin position="33"/>
        <end position="271"/>
    </location>
</feature>
<dbReference type="SUPFAM" id="SSF52540">
    <property type="entry name" value="P-loop containing nucleoside triphosphate hydrolases"/>
    <property type="match status" value="1"/>
</dbReference>
<comment type="caution">
    <text evidence="2">The sequence shown here is derived from an EMBL/GenBank/DDBJ whole genome shotgun (WGS) entry which is preliminary data.</text>
</comment>
<accession>A0AAE5S8R6</accession>
<dbReference type="InterPro" id="IPR011646">
    <property type="entry name" value="KAP_P-loop"/>
</dbReference>
<evidence type="ECO:0000313" key="3">
    <source>
        <dbReference type="Proteomes" id="UP000237295"/>
    </source>
</evidence>
<dbReference type="EMBL" id="NBAQ01000004">
    <property type="protein sequence ID" value="POQ04407.1"/>
    <property type="molecule type" value="Genomic_DNA"/>
</dbReference>
<dbReference type="AlphaFoldDB" id="A0AAE5S8R6"/>
<dbReference type="Pfam" id="PF07693">
    <property type="entry name" value="KAP_NTPase"/>
    <property type="match status" value="1"/>
</dbReference>
<sequence length="473" mass="54098">MTVINDNDPWEHDLMKRKGVAKFLSQHLDASVHIKVLNVNSEWGSGKTFFLQAWHKEQHAIRPCIYFDAWKHDYSGDPFVSLVATIREQLQGQLGKSVDATKTLKKFTASAAKTLVAATPVVAKGLVKKYLAVDSDAISEAVNESLAEAAEKAVEHLISSNKDAIESVDNFKKMFIELLSKVKQKKGGGSKPAYIFIDELDRCRPTYAIELLERIKHLFDISECKFIIASDTKQLAHSINAVYGQSFESRQYLKRFFDAEFSLDNSNPREWIKTKFLSRPPEDWRLEIGIPVMSDYDPRDRYDSMHCVPPVYGTVLKGDENLNLRQIVFLALAQTFGAKLRELEKIVFQIQSLESNVKGGFHFFWGAYLVFLKDRDPELYWESKQSPSIDTIKRLREKYQPAILYFGDTCIPVHDIFHNYINFFALGATAARESYRRASGQTQYIEAISQAFGERYSYMSAYYSIVDLAHNLE</sequence>
<organism evidence="2 3">
    <name type="scientific">Pseudomonas syringae pv. syringae</name>
    <dbReference type="NCBI Taxonomy" id="321"/>
    <lineage>
        <taxon>Bacteria</taxon>
        <taxon>Pseudomonadati</taxon>
        <taxon>Pseudomonadota</taxon>
        <taxon>Gammaproteobacteria</taxon>
        <taxon>Pseudomonadales</taxon>
        <taxon>Pseudomonadaceae</taxon>
        <taxon>Pseudomonas</taxon>
        <taxon>Pseudomonas syringae</taxon>
    </lineage>
</organism>
<dbReference type="RefSeq" id="WP_103693722.1">
    <property type="nucleotide sequence ID" value="NZ_NBAQ01000004.1"/>
</dbReference>
<name>A0AAE5S8R6_PSESY</name>
<evidence type="ECO:0000313" key="2">
    <source>
        <dbReference type="EMBL" id="POQ04407.1"/>
    </source>
</evidence>
<dbReference type="InterPro" id="IPR027417">
    <property type="entry name" value="P-loop_NTPase"/>
</dbReference>
<dbReference type="Proteomes" id="UP000237295">
    <property type="component" value="Unassembled WGS sequence"/>
</dbReference>
<reference evidence="2 3" key="1">
    <citation type="submission" date="2017-03" db="EMBL/GenBank/DDBJ databases">
        <authorList>
            <person name="Hulin M.T."/>
        </authorList>
    </citation>
    <scope>NUCLEOTIDE SEQUENCE [LARGE SCALE GENOMIC DNA]</scope>
    <source>
        <strain evidence="2 3">5264</strain>
    </source>
</reference>
<gene>
    <name evidence="2" type="ORF">CXB42_08940</name>
</gene>
<dbReference type="Gene3D" id="3.40.50.300">
    <property type="entry name" value="P-loop containing nucleotide triphosphate hydrolases"/>
    <property type="match status" value="1"/>
</dbReference>
<protein>
    <submittedName>
        <fullName evidence="2">P-loop ATPase</fullName>
    </submittedName>
</protein>
<proteinExistence type="predicted"/>
<evidence type="ECO:0000259" key="1">
    <source>
        <dbReference type="Pfam" id="PF07693"/>
    </source>
</evidence>